<dbReference type="Proteomes" id="UP000287352">
    <property type="component" value="Unassembled WGS sequence"/>
</dbReference>
<sequence>MAAHGLQRSDGSGHIQHVHPTVVRKASRFSEFSLYDSHAYPARLIKGPNRMFRFILNMGTALGMFEPAGTVKVLPISSYYLLNTITIDTKQNIWFTAISSSYNFPDQVGYVTPSGKLHFFSVPSLPGVLTNSSPSGITVGPDGNIWFGISENNQIGRITAGGKITMFTLPLNLSSPDILTRGPDGALWFTVLAGNRIGRIAPNGTITSFPLPQASTNISALTLGPDQALWFTDTRHNQIGRMTTAGVFSTFTIPTAHCEPAGITNFGDGTLAFTEFATNKVGRIATDGSLIQEFVVPTPHSMPADITNAGHGVVLFTEYNTGLIGKLKLV</sequence>
<keyword evidence="2" id="KW-1185">Reference proteome</keyword>
<comment type="caution">
    <text evidence="1">The sequence shown here is derived from an EMBL/GenBank/DDBJ whole genome shotgun (WGS) entry which is preliminary data.</text>
</comment>
<dbReference type="EMBL" id="BIFR01000002">
    <property type="protein sequence ID" value="GCE14424.1"/>
    <property type="molecule type" value="Genomic_DNA"/>
</dbReference>
<dbReference type="SUPFAM" id="SSF101898">
    <property type="entry name" value="NHL repeat"/>
    <property type="match status" value="1"/>
</dbReference>
<evidence type="ECO:0000313" key="2">
    <source>
        <dbReference type="Proteomes" id="UP000287352"/>
    </source>
</evidence>
<dbReference type="InterPro" id="IPR051344">
    <property type="entry name" value="Vgb"/>
</dbReference>
<name>A0A402A5L1_9CHLR</name>
<dbReference type="PANTHER" id="PTHR40274">
    <property type="entry name" value="VIRGINIAMYCIN B LYASE"/>
    <property type="match status" value="1"/>
</dbReference>
<keyword evidence="1" id="KW-0456">Lyase</keyword>
<accession>A0A402A5L1</accession>
<protein>
    <submittedName>
        <fullName evidence="1">Virginiamycin B lyase</fullName>
    </submittedName>
</protein>
<dbReference type="AlphaFoldDB" id="A0A402A5L1"/>
<reference evidence="2" key="1">
    <citation type="submission" date="2018-12" db="EMBL/GenBank/DDBJ databases">
        <title>Tengunoibacter tsumagoiensis gen. nov., sp. nov., Dictyobacter kobayashii sp. nov., D. alpinus sp. nov., and D. joshuensis sp. nov. and description of Dictyobacteraceae fam. nov. within the order Ktedonobacterales isolated from Tengu-no-mugimeshi.</title>
        <authorList>
            <person name="Wang C.M."/>
            <person name="Zheng Y."/>
            <person name="Sakai Y."/>
            <person name="Toyoda A."/>
            <person name="Minakuchi Y."/>
            <person name="Abe K."/>
            <person name="Yokota A."/>
            <person name="Yabe S."/>
        </authorList>
    </citation>
    <scope>NUCLEOTIDE SEQUENCE [LARGE SCALE GENOMIC DNA]</scope>
    <source>
        <strain evidence="2">Uno3</strain>
    </source>
</reference>
<dbReference type="GO" id="GO:0016829">
    <property type="term" value="F:lyase activity"/>
    <property type="evidence" value="ECO:0007669"/>
    <property type="project" value="UniProtKB-KW"/>
</dbReference>
<dbReference type="InterPro" id="IPR015943">
    <property type="entry name" value="WD40/YVTN_repeat-like_dom_sf"/>
</dbReference>
<proteinExistence type="predicted"/>
<dbReference type="Gene3D" id="2.130.10.10">
    <property type="entry name" value="YVTN repeat-like/Quinoprotein amine dehydrogenase"/>
    <property type="match status" value="1"/>
</dbReference>
<dbReference type="PANTHER" id="PTHR40274:SF3">
    <property type="entry name" value="VIRGINIAMYCIN B LYASE"/>
    <property type="match status" value="1"/>
</dbReference>
<evidence type="ECO:0000313" key="1">
    <source>
        <dbReference type="EMBL" id="GCE14424.1"/>
    </source>
</evidence>
<organism evidence="1 2">
    <name type="scientific">Tengunoibacter tsumagoiensis</name>
    <dbReference type="NCBI Taxonomy" id="2014871"/>
    <lineage>
        <taxon>Bacteria</taxon>
        <taxon>Bacillati</taxon>
        <taxon>Chloroflexota</taxon>
        <taxon>Ktedonobacteria</taxon>
        <taxon>Ktedonobacterales</taxon>
        <taxon>Dictyobacteraceae</taxon>
        <taxon>Tengunoibacter</taxon>
    </lineage>
</organism>
<dbReference type="Pfam" id="PF24684">
    <property type="entry name" value="Vgb_lyase"/>
    <property type="match status" value="1"/>
</dbReference>
<gene>
    <name evidence="1" type="primary">vgb</name>
    <name evidence="1" type="ORF">KTT_42830</name>
</gene>